<dbReference type="PROSITE" id="PS50109">
    <property type="entry name" value="HIS_KIN"/>
    <property type="match status" value="1"/>
</dbReference>
<organism evidence="9 12">
    <name type="scientific">Halanaeroarchaeum sulfurireducens</name>
    <dbReference type="NCBI Taxonomy" id="1604004"/>
    <lineage>
        <taxon>Archaea</taxon>
        <taxon>Methanobacteriati</taxon>
        <taxon>Methanobacteriota</taxon>
        <taxon>Stenosarchaea group</taxon>
        <taxon>Halobacteria</taxon>
        <taxon>Halobacteriales</taxon>
        <taxon>Halobacteriaceae</taxon>
        <taxon>Halanaeroarchaeum</taxon>
    </lineage>
</organism>
<dbReference type="PROSITE" id="PS50112">
    <property type="entry name" value="PAS"/>
    <property type="match status" value="1"/>
</dbReference>
<dbReference type="Pfam" id="PF02518">
    <property type="entry name" value="HATPase_c"/>
    <property type="match status" value="1"/>
</dbReference>
<dbReference type="NCBIfam" id="TIGR00229">
    <property type="entry name" value="sensory_box"/>
    <property type="match status" value="1"/>
</dbReference>
<dbReference type="SMART" id="SM00387">
    <property type="entry name" value="HATPase_c"/>
    <property type="match status" value="1"/>
</dbReference>
<feature type="domain" description="PAC" evidence="8">
    <location>
        <begin position="222"/>
        <end position="275"/>
    </location>
</feature>
<evidence type="ECO:0000313" key="10">
    <source>
        <dbReference type="EMBL" id="ALG82537.1"/>
    </source>
</evidence>
<dbReference type="Pfam" id="PF08448">
    <property type="entry name" value="PAS_4"/>
    <property type="match status" value="1"/>
</dbReference>
<dbReference type="GO" id="GO:0030295">
    <property type="term" value="F:protein kinase activator activity"/>
    <property type="evidence" value="ECO:0007669"/>
    <property type="project" value="TreeGrafter"/>
</dbReference>
<dbReference type="PANTHER" id="PTHR42878:SF15">
    <property type="entry name" value="BACTERIOPHYTOCHROME"/>
    <property type="match status" value="1"/>
</dbReference>
<dbReference type="CDD" id="cd00130">
    <property type="entry name" value="PAS"/>
    <property type="match status" value="1"/>
</dbReference>
<dbReference type="HOGENOM" id="CLU_000445_114_58_2"/>
<evidence type="ECO:0000256" key="5">
    <source>
        <dbReference type="ARBA" id="ARBA00023136"/>
    </source>
</evidence>
<reference evidence="9 12" key="1">
    <citation type="journal article" date="2015" name="ISME J.">
        <title>Elemental sulfur and acetate can support life of a novel strictly anaerobic haloarchaeon.</title>
        <authorList>
            <person name="Sorokin D.Y."/>
            <person name="Kublanov I.V."/>
            <person name="Gavrilov S.N."/>
            <person name="Rojo D."/>
            <person name="Roman P."/>
            <person name="Golyshin P.N."/>
            <person name="Slepak V.Z."/>
            <person name="Smedile F."/>
            <person name="Ferrer M."/>
            <person name="Messina E."/>
            <person name="La Cono V."/>
            <person name="Yakimov M.M."/>
        </authorList>
    </citation>
    <scope>NUCLEOTIDE SEQUENCE [LARGE SCALE GENOMIC DNA]</scope>
    <source>
        <strain evidence="9 12">HSR2</strain>
    </source>
</reference>
<dbReference type="EMBL" id="CP011564">
    <property type="protein sequence ID" value="ALG82537.1"/>
    <property type="molecule type" value="Genomic_DNA"/>
</dbReference>
<reference evidence="11" key="2">
    <citation type="submission" date="2015-05" db="EMBL/GenBank/DDBJ databases">
        <title>Complete genome sequence of Halanaeroarchaeum sulfurireducens type strain M27-SA2, a sulfate-reducer haloarchaeon from marine anoxic lake Medee.</title>
        <authorList>
            <person name="Messina E."/>
            <person name="Kublanov I.V."/>
            <person name="Toshchakov S."/>
            <person name="Arcadi E."/>
            <person name="La Spada G."/>
            <person name="La Cono V."/>
            <person name="Yakimov M.M."/>
        </authorList>
    </citation>
    <scope>NUCLEOTIDE SEQUENCE [LARGE SCALE GENOMIC DNA]</scope>
    <source>
        <strain evidence="11">M27-SA2</strain>
    </source>
</reference>
<dbReference type="Gene3D" id="3.30.565.10">
    <property type="entry name" value="Histidine kinase-like ATPase, C-terminal domain"/>
    <property type="match status" value="1"/>
</dbReference>
<dbReference type="InterPro" id="IPR000700">
    <property type="entry name" value="PAS-assoc_C"/>
</dbReference>
<dbReference type="SMART" id="SM00091">
    <property type="entry name" value="PAS"/>
    <property type="match status" value="1"/>
</dbReference>
<dbReference type="InterPro" id="IPR029016">
    <property type="entry name" value="GAF-like_dom_sf"/>
</dbReference>
<feature type="domain" description="PAS" evidence="7">
    <location>
        <begin position="151"/>
        <end position="221"/>
    </location>
</feature>
<dbReference type="InterPro" id="IPR050351">
    <property type="entry name" value="BphY/WalK/GraS-like"/>
</dbReference>
<name>A0A0F7PFT8_9EURY</name>
<dbReference type="SUPFAM" id="SSF55785">
    <property type="entry name" value="PYP-like sensor domain (PAS domain)"/>
    <property type="match status" value="1"/>
</dbReference>
<keyword evidence="3" id="KW-0808">Transferase</keyword>
<dbReference type="SUPFAM" id="SSF55874">
    <property type="entry name" value="ATPase domain of HSP90 chaperone/DNA topoisomerase II/histidine kinase"/>
    <property type="match status" value="1"/>
</dbReference>
<gene>
    <name evidence="10" type="ORF">HLASA_1654</name>
    <name evidence="9" type="ORF">HLASF_1667</name>
</gene>
<dbReference type="KEGG" id="hsf:HLASA_1654"/>
<dbReference type="Gene3D" id="3.30.450.40">
    <property type="match status" value="1"/>
</dbReference>
<dbReference type="InterPro" id="IPR013656">
    <property type="entry name" value="PAS_4"/>
</dbReference>
<dbReference type="KEGG" id="hsu:HLASF_1667"/>
<accession>A0A0F7PFT8</accession>
<evidence type="ECO:0000256" key="4">
    <source>
        <dbReference type="ARBA" id="ARBA00022777"/>
    </source>
</evidence>
<dbReference type="GO" id="GO:0016020">
    <property type="term" value="C:membrane"/>
    <property type="evidence" value="ECO:0007669"/>
    <property type="project" value="UniProtKB-SubCell"/>
</dbReference>
<dbReference type="SUPFAM" id="SSF55781">
    <property type="entry name" value="GAF domain-like"/>
    <property type="match status" value="1"/>
</dbReference>
<evidence type="ECO:0000313" key="11">
    <source>
        <dbReference type="Proteomes" id="UP000060390"/>
    </source>
</evidence>
<evidence type="ECO:0000259" key="7">
    <source>
        <dbReference type="PROSITE" id="PS50112"/>
    </source>
</evidence>
<feature type="domain" description="Histidine kinase" evidence="6">
    <location>
        <begin position="279"/>
        <end position="484"/>
    </location>
</feature>
<evidence type="ECO:0000256" key="3">
    <source>
        <dbReference type="ARBA" id="ARBA00022679"/>
    </source>
</evidence>
<protein>
    <recommendedName>
        <fullName evidence="2">histidine kinase</fullName>
        <ecNumber evidence="2">2.7.13.3</ecNumber>
    </recommendedName>
</protein>
<sequence length="484" mass="53802">MSEANLALVGANDIDDLAPEIADILGASHAFSCAFTYLFGPTESGKFCERDSLLGEDEVASLHTRDYLETVFEAGVLRMDDVTEPPFAHHDPDSQSHPGVAVALEYEGERYGILTVHLPSESEPKGDAVELLETIGNNLAYGLNHYTLEAEHRSFADIVERIDDPVMLQNRDGTFRVINEAMAEFAGMEKEALIGRDETAFMDEGTAQQIGERKERVLETEEPQSYQVTPSFPDGRERTFSTTRYPYYDDGDLDGTIAICRDVTDLKEHQRQLRILDRVLRHNVNNNMNVVLGYAEMIEERADGDIASYAGNIEANSERLLDLADKQRKITDFLSDLPPVETVDVEQTVDRTIDRVRSEYPDAEISWQCPDTLLAGANGALEDAIWELLTNSIIHSNREDPAVSVTASTTGATVTISVVDENEPIPELEREVLTGVNGIDALHHGSGLGLWLAKLIVEHADGRLRFQENEPHGNIVRIELPREE</sequence>
<evidence type="ECO:0000313" key="9">
    <source>
        <dbReference type="EMBL" id="AKH98143.1"/>
    </source>
</evidence>
<dbReference type="STRING" id="1604004.HLASA_1654"/>
<dbReference type="Gene3D" id="3.30.450.20">
    <property type="entry name" value="PAS domain"/>
    <property type="match status" value="1"/>
</dbReference>
<dbReference type="EMBL" id="CP008874">
    <property type="protein sequence ID" value="AKH98143.1"/>
    <property type="molecule type" value="Genomic_DNA"/>
</dbReference>
<dbReference type="InterPro" id="IPR003594">
    <property type="entry name" value="HATPase_dom"/>
</dbReference>
<keyword evidence="4 9" id="KW-0418">Kinase</keyword>
<reference evidence="10 11" key="3">
    <citation type="journal article" date="2016" name="Stand. Genomic Sci.">
        <title>Complete genome sequence of 'Halanaeroarchaeum sulfurireducens' M27-SA2, a sulfur-reducing and acetate-oxidizing haloarchaeon from the deep-sea hypersaline anoxic lake Medee.</title>
        <authorList>
            <person name="Messina E."/>
            <person name="Sorokin D.Y."/>
            <person name="Kublanov I.V."/>
            <person name="Toshchakov S."/>
            <person name="Lopatina A."/>
            <person name="Arcadi E."/>
            <person name="Smedile F."/>
            <person name="La Spada G."/>
            <person name="La Cono V."/>
            <person name="Yakimov M.M."/>
        </authorList>
    </citation>
    <scope>NUCLEOTIDE SEQUENCE [LARGE SCALE GENOMIC DNA]</scope>
    <source>
        <strain evidence="10 11">M27-SA2</strain>
    </source>
</reference>
<proteinExistence type="predicted"/>
<dbReference type="GO" id="GO:0000156">
    <property type="term" value="F:phosphorelay response regulator activity"/>
    <property type="evidence" value="ECO:0007669"/>
    <property type="project" value="TreeGrafter"/>
</dbReference>
<evidence type="ECO:0000256" key="1">
    <source>
        <dbReference type="ARBA" id="ARBA00000085"/>
    </source>
</evidence>
<dbReference type="Proteomes" id="UP000060390">
    <property type="component" value="Chromosome"/>
</dbReference>
<dbReference type="AlphaFoldDB" id="A0A0F7PFT8"/>
<keyword evidence="12" id="KW-1185">Reference proteome</keyword>
<keyword evidence="5" id="KW-0472">Membrane</keyword>
<dbReference type="PROSITE" id="PS50113">
    <property type="entry name" value="PAC"/>
    <property type="match status" value="1"/>
</dbReference>
<dbReference type="InterPro" id="IPR000014">
    <property type="entry name" value="PAS"/>
</dbReference>
<dbReference type="InterPro" id="IPR005467">
    <property type="entry name" value="His_kinase_dom"/>
</dbReference>
<evidence type="ECO:0000256" key="2">
    <source>
        <dbReference type="ARBA" id="ARBA00012438"/>
    </source>
</evidence>
<dbReference type="GO" id="GO:0007234">
    <property type="term" value="P:osmosensory signaling via phosphorelay pathway"/>
    <property type="evidence" value="ECO:0007669"/>
    <property type="project" value="TreeGrafter"/>
</dbReference>
<dbReference type="PANTHER" id="PTHR42878">
    <property type="entry name" value="TWO-COMPONENT HISTIDINE KINASE"/>
    <property type="match status" value="1"/>
</dbReference>
<evidence type="ECO:0000259" key="6">
    <source>
        <dbReference type="PROSITE" id="PS50109"/>
    </source>
</evidence>
<dbReference type="GO" id="GO:0004673">
    <property type="term" value="F:protein histidine kinase activity"/>
    <property type="evidence" value="ECO:0007669"/>
    <property type="project" value="UniProtKB-EC"/>
</dbReference>
<evidence type="ECO:0000313" key="12">
    <source>
        <dbReference type="Proteomes" id="UP000069906"/>
    </source>
</evidence>
<dbReference type="Proteomes" id="UP000069906">
    <property type="component" value="Chromosome"/>
</dbReference>
<dbReference type="InterPro" id="IPR036890">
    <property type="entry name" value="HATPase_C_sf"/>
</dbReference>
<evidence type="ECO:0000259" key="8">
    <source>
        <dbReference type="PROSITE" id="PS50113"/>
    </source>
</evidence>
<comment type="catalytic activity">
    <reaction evidence="1">
        <text>ATP + protein L-histidine = ADP + protein N-phospho-L-histidine.</text>
        <dbReference type="EC" id="2.7.13.3"/>
    </reaction>
</comment>
<dbReference type="InterPro" id="IPR035965">
    <property type="entry name" value="PAS-like_dom_sf"/>
</dbReference>
<dbReference type="EC" id="2.7.13.3" evidence="2"/>